<dbReference type="RefSeq" id="XP_040726112.1">
    <property type="nucleotide sequence ID" value="XM_040866821.1"/>
</dbReference>
<evidence type="ECO:0000256" key="1">
    <source>
        <dbReference type="ARBA" id="ARBA00004141"/>
    </source>
</evidence>
<dbReference type="GeneID" id="63783420"/>
<evidence type="ECO:0000313" key="8">
    <source>
        <dbReference type="Proteomes" id="UP000193685"/>
    </source>
</evidence>
<comment type="subcellular location">
    <subcellularLocation>
        <location evidence="1">Membrane</location>
        <topology evidence="1">Multi-pass membrane protein</topology>
    </subcellularLocation>
</comment>
<evidence type="ECO:0000256" key="4">
    <source>
        <dbReference type="ARBA" id="ARBA00023136"/>
    </source>
</evidence>
<feature type="transmembrane region" description="Helical" evidence="6">
    <location>
        <begin position="12"/>
        <end position="35"/>
    </location>
</feature>
<protein>
    <submittedName>
        <fullName evidence="7">Uncharacterized protein</fullName>
    </submittedName>
</protein>
<reference evidence="7 8" key="1">
    <citation type="submission" date="2016-07" db="EMBL/GenBank/DDBJ databases">
        <title>Pervasive Adenine N6-methylation of Active Genes in Fungi.</title>
        <authorList>
            <consortium name="DOE Joint Genome Institute"/>
            <person name="Mondo S.J."/>
            <person name="Dannebaum R.O."/>
            <person name="Kuo R.C."/>
            <person name="Labutti K."/>
            <person name="Haridas S."/>
            <person name="Kuo A."/>
            <person name="Salamov A."/>
            <person name="Ahrendt S.R."/>
            <person name="Lipzen A."/>
            <person name="Sullivan W."/>
            <person name="Andreopoulos W.B."/>
            <person name="Clum A."/>
            <person name="Lindquist E."/>
            <person name="Daum C."/>
            <person name="Ramamoorthy G.K."/>
            <person name="Gryganskyi A."/>
            <person name="Culley D."/>
            <person name="Magnuson J.K."/>
            <person name="James T.Y."/>
            <person name="O'Malley M.A."/>
            <person name="Stajich J.E."/>
            <person name="Spatafora J.W."/>
            <person name="Visel A."/>
            <person name="Grigoriev I.V."/>
        </authorList>
    </citation>
    <scope>NUCLEOTIDE SEQUENCE [LARGE SCALE GENOMIC DNA]</scope>
    <source>
        <strain evidence="7 8">12-1054</strain>
    </source>
</reference>
<dbReference type="PANTHER" id="PTHR37278:SF1">
    <property type="entry name" value="AUTOPHAGY-RELATED PROTEIN 33-RELATED"/>
    <property type="match status" value="1"/>
</dbReference>
<name>A0A1Y2FJP7_PROLT</name>
<proteinExistence type="inferred from homology"/>
<sequence>MQLSTVSACKVIATLGLGTIAAFHTQLAATTLSALHNQTRREQIARDALNPLHRIHLLAGASVSLSTLVWIAYAASSQKGRHPYLNYVAGSSLIAAATSFLGTGKILRVLAGQTLALDALLDQVKTKVLHGLGRRTTEIDLEKGQATPVGELNGEVVDAALTRAERLAWTTAGLSIVSFLMSLAGNLGDRY</sequence>
<keyword evidence="3 6" id="KW-1133">Transmembrane helix</keyword>
<dbReference type="AlphaFoldDB" id="A0A1Y2FJP7"/>
<dbReference type="PANTHER" id="PTHR37278">
    <property type="entry name" value="AUTOPHAGY-RELATED PROTEIN 33-RELATED"/>
    <property type="match status" value="1"/>
</dbReference>
<feature type="transmembrane region" description="Helical" evidence="6">
    <location>
        <begin position="87"/>
        <end position="107"/>
    </location>
</feature>
<dbReference type="Proteomes" id="UP000193685">
    <property type="component" value="Unassembled WGS sequence"/>
</dbReference>
<evidence type="ECO:0000256" key="5">
    <source>
        <dbReference type="ARBA" id="ARBA00038013"/>
    </source>
</evidence>
<dbReference type="GO" id="GO:0000422">
    <property type="term" value="P:autophagy of mitochondrion"/>
    <property type="evidence" value="ECO:0007669"/>
    <property type="project" value="TreeGrafter"/>
</dbReference>
<dbReference type="GO" id="GO:0005741">
    <property type="term" value="C:mitochondrial outer membrane"/>
    <property type="evidence" value="ECO:0007669"/>
    <property type="project" value="TreeGrafter"/>
</dbReference>
<keyword evidence="8" id="KW-1185">Reference proteome</keyword>
<gene>
    <name evidence="7" type="ORF">BCR37DRAFT_280694</name>
</gene>
<keyword evidence="2 6" id="KW-0812">Transmembrane</keyword>
<evidence type="ECO:0000256" key="2">
    <source>
        <dbReference type="ARBA" id="ARBA00022692"/>
    </source>
</evidence>
<feature type="transmembrane region" description="Helical" evidence="6">
    <location>
        <begin position="167"/>
        <end position="188"/>
    </location>
</feature>
<organism evidence="7 8">
    <name type="scientific">Protomyces lactucae-debilis</name>
    <dbReference type="NCBI Taxonomy" id="2754530"/>
    <lineage>
        <taxon>Eukaryota</taxon>
        <taxon>Fungi</taxon>
        <taxon>Dikarya</taxon>
        <taxon>Ascomycota</taxon>
        <taxon>Taphrinomycotina</taxon>
        <taxon>Taphrinomycetes</taxon>
        <taxon>Taphrinales</taxon>
        <taxon>Protomycetaceae</taxon>
        <taxon>Protomyces</taxon>
    </lineage>
</organism>
<comment type="similarity">
    <text evidence="5">Belongs to the ATG33 family.</text>
</comment>
<dbReference type="GO" id="GO:0016236">
    <property type="term" value="P:macroautophagy"/>
    <property type="evidence" value="ECO:0007669"/>
    <property type="project" value="TreeGrafter"/>
</dbReference>
<dbReference type="InterPro" id="IPR051668">
    <property type="entry name" value="ATG33"/>
</dbReference>
<evidence type="ECO:0000313" key="7">
    <source>
        <dbReference type="EMBL" id="ORY83817.1"/>
    </source>
</evidence>
<feature type="transmembrane region" description="Helical" evidence="6">
    <location>
        <begin position="55"/>
        <end position="75"/>
    </location>
</feature>
<comment type="caution">
    <text evidence="7">The sequence shown here is derived from an EMBL/GenBank/DDBJ whole genome shotgun (WGS) entry which is preliminary data.</text>
</comment>
<dbReference type="EMBL" id="MCFI01000007">
    <property type="protein sequence ID" value="ORY83817.1"/>
    <property type="molecule type" value="Genomic_DNA"/>
</dbReference>
<evidence type="ECO:0000256" key="3">
    <source>
        <dbReference type="ARBA" id="ARBA00022989"/>
    </source>
</evidence>
<accession>A0A1Y2FJP7</accession>
<keyword evidence="4 6" id="KW-0472">Membrane</keyword>
<evidence type="ECO:0000256" key="6">
    <source>
        <dbReference type="SAM" id="Phobius"/>
    </source>
</evidence>